<comment type="caution">
    <text evidence="3">The sequence shown here is derived from an EMBL/GenBank/DDBJ whole genome shotgun (WGS) entry which is preliminary data.</text>
</comment>
<reference evidence="4" key="1">
    <citation type="submission" date="2019-02" db="EMBL/GenBank/DDBJ databases">
        <title>Draft genome sequence of Muricauda sp. 176CP4-71.</title>
        <authorList>
            <person name="Park J.-S."/>
        </authorList>
    </citation>
    <scope>NUCLEOTIDE SEQUENCE [LARGE SCALE GENOMIC DNA]</scope>
    <source>
        <strain evidence="4">176GS2-150</strain>
    </source>
</reference>
<dbReference type="SUPFAM" id="SSF53850">
    <property type="entry name" value="Periplasmic binding protein-like II"/>
    <property type="match status" value="1"/>
</dbReference>
<dbReference type="PANTHER" id="PTHR42941:SF1">
    <property type="entry name" value="SLL1037 PROTEIN"/>
    <property type="match status" value="1"/>
</dbReference>
<keyword evidence="2" id="KW-0812">Transmembrane</keyword>
<dbReference type="Proteomes" id="UP000292544">
    <property type="component" value="Unassembled WGS sequence"/>
</dbReference>
<dbReference type="RefSeq" id="WP_130567481.1">
    <property type="nucleotide sequence ID" value="NZ_SHLY01000006.1"/>
</dbReference>
<keyword evidence="4" id="KW-1185">Reference proteome</keyword>
<organism evidence="3 4">
    <name type="scientific">Corallincola spongiicola</name>
    <dbReference type="NCBI Taxonomy" id="2520508"/>
    <lineage>
        <taxon>Bacteria</taxon>
        <taxon>Pseudomonadati</taxon>
        <taxon>Pseudomonadota</taxon>
        <taxon>Gammaproteobacteria</taxon>
        <taxon>Alteromonadales</taxon>
        <taxon>Psychromonadaceae</taxon>
        <taxon>Corallincola</taxon>
    </lineage>
</organism>
<evidence type="ECO:0000256" key="1">
    <source>
        <dbReference type="SAM" id="Coils"/>
    </source>
</evidence>
<gene>
    <name evidence="3" type="ORF">EXY25_15245</name>
</gene>
<evidence type="ECO:0000256" key="2">
    <source>
        <dbReference type="SAM" id="Phobius"/>
    </source>
</evidence>
<keyword evidence="2" id="KW-1133">Transmembrane helix</keyword>
<keyword evidence="2" id="KW-0472">Membrane</keyword>
<sequence>MRTRLFILGLIWLALISATVLWFISTQETRLTIAAGPRHSESFELASAIAKVYNQQNELSQIDVFETGGSSDNIRLLQAGHVDFATTQADAQVNEKSTAVASLFVDAYQLIVNDASNINSFNELQGKFVVTAPLISGQHDSFWFVADHYGLTQDDLTALPMSEEAANFAMVMGQVDAAYRVRAPGNRAIRALVRNQQMHIVPIEHAEALSLRHSSLSAGVVPAGAYRGSPPVPERDLPTAVLDRVLLAHKGLDYEVVNELTALLFEHHSELAAHSKLAGFIRPITDDSDIPIPLHPGAQGYYDREKPGFLQKNTRMLASFIYVGAFVSSLGLALRSRVMRRRKVRVSEYTLQLMNIAEQAQQTQENAQLHELKDELVKILNTVVTDLSKDKVTQEEFEHFSFTWQAVNTLVRDRLAFANGME</sequence>
<protein>
    <submittedName>
        <fullName evidence="3">TAXI family TRAP transporter solute-binding subunit</fullName>
    </submittedName>
</protein>
<evidence type="ECO:0000313" key="4">
    <source>
        <dbReference type="Proteomes" id="UP000292544"/>
    </source>
</evidence>
<feature type="transmembrane region" description="Helical" evidence="2">
    <location>
        <begin position="316"/>
        <end position="334"/>
    </location>
</feature>
<dbReference type="NCBIfam" id="TIGR02122">
    <property type="entry name" value="TRAP_TAXI"/>
    <property type="match status" value="1"/>
</dbReference>
<feature type="coiled-coil region" evidence="1">
    <location>
        <begin position="346"/>
        <end position="373"/>
    </location>
</feature>
<dbReference type="Pfam" id="PF16868">
    <property type="entry name" value="NMT1_3"/>
    <property type="match status" value="1"/>
</dbReference>
<proteinExistence type="predicted"/>
<evidence type="ECO:0000313" key="3">
    <source>
        <dbReference type="EMBL" id="TAA42641.1"/>
    </source>
</evidence>
<name>A0ABY1WM34_9GAMM</name>
<dbReference type="PANTHER" id="PTHR42941">
    <property type="entry name" value="SLL1037 PROTEIN"/>
    <property type="match status" value="1"/>
</dbReference>
<dbReference type="Gene3D" id="3.40.190.10">
    <property type="entry name" value="Periplasmic binding protein-like II"/>
    <property type="match status" value="2"/>
</dbReference>
<keyword evidence="1" id="KW-0175">Coiled coil</keyword>
<accession>A0ABY1WM34</accession>
<dbReference type="InterPro" id="IPR011852">
    <property type="entry name" value="TRAP_TAXI"/>
</dbReference>
<dbReference type="EMBL" id="SHLY01000006">
    <property type="protein sequence ID" value="TAA42641.1"/>
    <property type="molecule type" value="Genomic_DNA"/>
</dbReference>